<sequence>MVISESKKRVMISLTKEQDRKLTDMAKQKGFSKSAVAALAIEEYARKESEQKK</sequence>
<proteinExistence type="predicted"/>
<dbReference type="SUPFAM" id="SSF47598">
    <property type="entry name" value="Ribbon-helix-helix"/>
    <property type="match status" value="1"/>
</dbReference>
<accession>A0A2H5CQ72</accession>
<geneLocation type="plasmid" evidence="1">
    <name>CS17-C</name>
</geneLocation>
<dbReference type="GO" id="GO:0006355">
    <property type="term" value="P:regulation of DNA-templated transcription"/>
    <property type="evidence" value="ECO:0007669"/>
    <property type="project" value="InterPro"/>
</dbReference>
<dbReference type="InterPro" id="IPR010985">
    <property type="entry name" value="Ribbon_hlx_hlx"/>
</dbReference>
<dbReference type="InterPro" id="IPR013321">
    <property type="entry name" value="Arc_rbn_hlx_hlx"/>
</dbReference>
<name>A0A2H5CQ72_STRTR</name>
<keyword evidence="1" id="KW-0614">Plasmid</keyword>
<organism evidence="1">
    <name type="scientific">Streptococcus thermophilus</name>
    <dbReference type="NCBI Taxonomy" id="1308"/>
    <lineage>
        <taxon>Bacteria</taxon>
        <taxon>Bacillati</taxon>
        <taxon>Bacillota</taxon>
        <taxon>Bacilli</taxon>
        <taxon>Lactobacillales</taxon>
        <taxon>Streptococcaceae</taxon>
        <taxon>Streptococcus</taxon>
    </lineage>
</organism>
<protein>
    <submittedName>
        <fullName evidence="1">Uncharacterized protein</fullName>
    </submittedName>
</protein>
<dbReference type="RefSeq" id="WP_002328004.1">
    <property type="nucleotide sequence ID" value="NZ_MF807214.1"/>
</dbReference>
<dbReference type="EMBL" id="MF807214">
    <property type="protein sequence ID" value="AUH26714.1"/>
    <property type="molecule type" value="Genomic_DNA"/>
</dbReference>
<evidence type="ECO:0000313" key="1">
    <source>
        <dbReference type="EMBL" id="AUH26714.1"/>
    </source>
</evidence>
<dbReference type="Gene3D" id="1.10.1220.10">
    <property type="entry name" value="Met repressor-like"/>
    <property type="match status" value="1"/>
</dbReference>
<dbReference type="AlphaFoldDB" id="A0A2H5CQ72"/>
<reference evidence="1" key="1">
    <citation type="submission" date="2017-09" db="EMBL/GenBank/DDBJ databases">
        <title>Isolation and sequence analysis of three native plasmids from Streptococcus thermophilus CS17.</title>
        <authorList>
            <person name="Hu T."/>
            <person name="Cui Y."/>
        </authorList>
    </citation>
    <scope>NUCLEOTIDE SEQUENCE</scope>
    <source>
        <strain evidence="1">CS17</strain>
        <plasmid evidence="1">CS17-C</plasmid>
    </source>
</reference>